<evidence type="ECO:0000313" key="1">
    <source>
        <dbReference type="EMBL" id="ART50990.1"/>
    </source>
</evidence>
<dbReference type="GO" id="GO:0031167">
    <property type="term" value="P:rRNA methylation"/>
    <property type="evidence" value="ECO:0007669"/>
    <property type="project" value="InterPro"/>
</dbReference>
<dbReference type="KEGG" id="acip:CBP36_04470"/>
<evidence type="ECO:0000313" key="2">
    <source>
        <dbReference type="Proteomes" id="UP000194432"/>
    </source>
</evidence>
<dbReference type="RefSeq" id="WP_086926711.1">
    <property type="nucleotide sequence ID" value="NZ_CP021361.1"/>
</dbReference>
<accession>A0A240UAS7</accession>
<dbReference type="GO" id="GO:0008168">
    <property type="term" value="F:methyltransferase activity"/>
    <property type="evidence" value="ECO:0007669"/>
    <property type="project" value="UniProtKB-KW"/>
</dbReference>
<protein>
    <submittedName>
        <fullName evidence="1">16S rRNA (Guanine(966)-N(2))-methyltransferase RsmD</fullName>
    </submittedName>
</protein>
<dbReference type="CDD" id="cd02440">
    <property type="entry name" value="AdoMet_MTases"/>
    <property type="match status" value="1"/>
</dbReference>
<dbReference type="KEGG" id="acin:CBP34_03990"/>
<dbReference type="Pfam" id="PF03602">
    <property type="entry name" value="Cons_hypoth95"/>
    <property type="match status" value="1"/>
</dbReference>
<dbReference type="Proteomes" id="UP000194432">
    <property type="component" value="Chromosome 1"/>
</dbReference>
<dbReference type="KEGG" id="acis:CBP35_14470"/>
<dbReference type="AlphaFoldDB" id="A0A240U0V6"/>
<sequence>MSRSNLRLESLPGGRLARPARNIPAAEPDAKETKNSVKKDAAPKGAGEIRIIGGQWKRTRLPVAQRPGLRPTPDRVRETLFNWLGQDLTGWHCLDAFAGTGALGLEAASRGATAVQLVENEAALVAQLHKLQQRLAATAVRVQRGDGIAALKHAAPGSLHLVLLDPPFDSTLFEPALQAAAQAVAEDGCVYLEAPLAWTDEALAPLGLAVHRHLKAGAVHAHLLKRRPKE</sequence>
<dbReference type="InterPro" id="IPR004398">
    <property type="entry name" value="RNA_MeTrfase_RsmD"/>
</dbReference>
<gene>
    <name evidence="1" type="ORF">CBP34_03990</name>
</gene>
<dbReference type="SUPFAM" id="SSF53335">
    <property type="entry name" value="S-adenosyl-L-methionine-dependent methyltransferases"/>
    <property type="match status" value="1"/>
</dbReference>
<dbReference type="PANTHER" id="PTHR43542:SF1">
    <property type="entry name" value="METHYLTRANSFERASE"/>
    <property type="match status" value="1"/>
</dbReference>
<dbReference type="NCBIfam" id="TIGR00095">
    <property type="entry name" value="16S rRNA (guanine(966)-N(2))-methyltransferase RsmD"/>
    <property type="match status" value="1"/>
</dbReference>
<accession>A0A240U0V6</accession>
<keyword evidence="1" id="KW-0808">Transferase</keyword>
<organism evidence="1 2">
    <name type="scientific">Acidovorax carolinensis</name>
    <dbReference type="NCBI Taxonomy" id="553814"/>
    <lineage>
        <taxon>Bacteria</taxon>
        <taxon>Pseudomonadati</taxon>
        <taxon>Pseudomonadota</taxon>
        <taxon>Betaproteobacteria</taxon>
        <taxon>Burkholderiales</taxon>
        <taxon>Comamonadaceae</taxon>
        <taxon>Acidovorax</taxon>
    </lineage>
</organism>
<name>A0A240U0V6_9BURK</name>
<reference evidence="1 2" key="1">
    <citation type="submission" date="2017-05" db="EMBL/GenBank/DDBJ databases">
        <title>Polyphasic characterization of four soil-derived phenanthrene-degrading Acidovorax strains and proposal of Acidovorax phenanthrenivorans sp. nov.</title>
        <authorList>
            <person name="Singleton D.R."/>
            <person name="Lee J."/>
            <person name="Dickey A.N."/>
            <person name="Stroud A."/>
            <person name="Scholl E.H."/>
            <person name="Wright F.A."/>
            <person name="Aitken M.D."/>
        </authorList>
    </citation>
    <scope>NUCLEOTIDE SEQUENCE [LARGE SCALE GENOMIC DNA]</scope>
    <source>
        <strain evidence="1">NA3</strain>
    </source>
</reference>
<dbReference type="PANTHER" id="PTHR43542">
    <property type="entry name" value="METHYLTRANSFERASE"/>
    <property type="match status" value="1"/>
</dbReference>
<keyword evidence="2" id="KW-1185">Reference proteome</keyword>
<dbReference type="InterPro" id="IPR029063">
    <property type="entry name" value="SAM-dependent_MTases_sf"/>
</dbReference>
<dbReference type="EMBL" id="CP021361">
    <property type="protein sequence ID" value="ART50990.1"/>
    <property type="molecule type" value="Genomic_DNA"/>
</dbReference>
<dbReference type="OrthoDB" id="9803017at2"/>
<proteinExistence type="predicted"/>
<dbReference type="Gene3D" id="3.40.50.150">
    <property type="entry name" value="Vaccinia Virus protein VP39"/>
    <property type="match status" value="1"/>
</dbReference>
<keyword evidence="1" id="KW-0489">Methyltransferase</keyword>